<dbReference type="Proteomes" id="UP001151699">
    <property type="component" value="Unassembled WGS sequence"/>
</dbReference>
<evidence type="ECO:0000256" key="1">
    <source>
        <dbReference type="SAM" id="MobiDB-lite"/>
    </source>
</evidence>
<feature type="region of interest" description="Disordered" evidence="1">
    <location>
        <begin position="102"/>
        <end position="121"/>
    </location>
</feature>
<sequence length="281" mass="31284">MSVYGSKVWKEKPPGPEQLLLDEMFENGSITAAATAESVRQSTEVFKQFSPKVFAVHFRKTRARLGEYVSDFAAPIPNIPGGVIPPGDVKLNAAGWLPQIPELGSNNTPTSTKRAHTEKSAPVAEMVNPPYRTWKYTDHSMQTEFVCVAINIFTGCKSVTFDVSEDGLKLIVTFSWAVAMHTPKLMFFDATRKNILTTDHPMLHAMTSSLLEAGITENSTPEGKWIIPLPCKREARDDGREAKNLTEFKKIWSAAARKVTFGVVQNLMNGVKSKVRSYYRE</sequence>
<accession>A0A9Q0RTM4</accession>
<evidence type="ECO:0000313" key="3">
    <source>
        <dbReference type="Proteomes" id="UP001151699"/>
    </source>
</evidence>
<keyword evidence="3" id="KW-1185">Reference proteome</keyword>
<evidence type="ECO:0000313" key="2">
    <source>
        <dbReference type="EMBL" id="KAJ6599549.1"/>
    </source>
</evidence>
<gene>
    <name evidence="2" type="ORF">Bhyg_16397</name>
</gene>
<dbReference type="OrthoDB" id="6356850at2759"/>
<dbReference type="EMBL" id="WJQU01006242">
    <property type="protein sequence ID" value="KAJ6599549.1"/>
    <property type="molecule type" value="Genomic_DNA"/>
</dbReference>
<protein>
    <submittedName>
        <fullName evidence="2">Uncharacterized protein</fullName>
    </submittedName>
</protein>
<organism evidence="2 3">
    <name type="scientific">Pseudolycoriella hygida</name>
    <dbReference type="NCBI Taxonomy" id="35572"/>
    <lineage>
        <taxon>Eukaryota</taxon>
        <taxon>Metazoa</taxon>
        <taxon>Ecdysozoa</taxon>
        <taxon>Arthropoda</taxon>
        <taxon>Hexapoda</taxon>
        <taxon>Insecta</taxon>
        <taxon>Pterygota</taxon>
        <taxon>Neoptera</taxon>
        <taxon>Endopterygota</taxon>
        <taxon>Diptera</taxon>
        <taxon>Nematocera</taxon>
        <taxon>Sciaroidea</taxon>
        <taxon>Sciaridae</taxon>
        <taxon>Pseudolycoriella</taxon>
    </lineage>
</organism>
<name>A0A9Q0RTM4_9DIPT</name>
<proteinExistence type="predicted"/>
<comment type="caution">
    <text evidence="2">The sequence shown here is derived from an EMBL/GenBank/DDBJ whole genome shotgun (WGS) entry which is preliminary data.</text>
</comment>
<reference evidence="2" key="1">
    <citation type="submission" date="2022-07" db="EMBL/GenBank/DDBJ databases">
        <authorList>
            <person name="Trinca V."/>
            <person name="Uliana J.V.C."/>
            <person name="Torres T.T."/>
            <person name="Ward R.J."/>
            <person name="Monesi N."/>
        </authorList>
    </citation>
    <scope>NUCLEOTIDE SEQUENCE</scope>
    <source>
        <strain evidence="2">HSMRA1968</strain>
        <tissue evidence="2">Whole embryos</tissue>
    </source>
</reference>
<dbReference type="AlphaFoldDB" id="A0A9Q0RTM4"/>